<dbReference type="Proteomes" id="UP000664534">
    <property type="component" value="Unassembled WGS sequence"/>
</dbReference>
<dbReference type="SUPFAM" id="SSF53167">
    <property type="entry name" value="Purine and uridine phosphorylases"/>
    <property type="match status" value="1"/>
</dbReference>
<dbReference type="InterPro" id="IPR052895">
    <property type="entry name" value="HetReg/Transcr_Mod"/>
</dbReference>
<evidence type="ECO:0000313" key="2">
    <source>
        <dbReference type="EMBL" id="CAF9940926.1"/>
    </source>
</evidence>
<evidence type="ECO:0000313" key="3">
    <source>
        <dbReference type="Proteomes" id="UP000664534"/>
    </source>
</evidence>
<proteinExistence type="predicted"/>
<reference evidence="2" key="1">
    <citation type="submission" date="2021-03" db="EMBL/GenBank/DDBJ databases">
        <authorList>
            <person name="Tagirdzhanova G."/>
        </authorList>
    </citation>
    <scope>NUCLEOTIDE SEQUENCE</scope>
</reference>
<sequence>MPEQGDYTIARPRGRSEFEIAVICAEPVEWNAVEAVLDGNWEKGEIWKYDKAPNDENSYVLGWIERHNIVLAFASQGKRTAANVATSLRFSFPYIKLVLVVGICGGARSSTNELNETRHILLGDVIVSTGVKQYDFGSQYPDTFVIKETLDANLPPPPAGIQDFLRQISSYSGSETLEEKTAYHLETIFEKPRFKGWRYPGDNEDILFKPDYRHKHYHERCAICDKCKTQEDEVCNDALVASCANLGCDSAQQVLRDRLKELRTSFAPRSTLSPNEDAKPPKPLIHFGPVASGDKVMKSGIYRNKIVRKENVIAFEMESAGVWGTLPTVVIKSVYDYADSHKNDRWQKYAAASAATYMKAFVGQWRTTDQTGVTKGILKRHRLSRMARAGDALPVYEHEPLSHDNSLRLLKLWHGDEQTEEVVCDIFEVTPDEKGHYKYEAVSWTWDSEGPMNLIKINKNVGGEDTAFAFSISHNLYLALKALRYKEKIRVLWVDAICINQKYHQPDERNHQIPMMPSIYGGAEQVCVWLGAASKDSDQAIDFIETIMKDIWKLDQLCEDRHVTGDWAALLKLIMRPWFSRRWIVQEIALARNGVIYCGPRNISWRTFSDAVSLFVEVETATHRLSDIMKKESISNHIPDFFNDVADLSATLLIDTTNSLFRRLPNGEKDSIMSLEYLVARLSMFNTTHPSDAVYSLLAIAKDTNPTADQVREQNTLAIPQLSALARGIRSKPFYVNYDQPYIDTCKDFVEFSIRQSEASRALDIMCRPWAPRLQKLQPTDSHQWELPSWIRSVKDAAFEVNTLLTGQKIGRVSADALVGLPTFGQRNYSAAGTKKLDLGKFRFAKRSRHYSMFVEGFAYDEIGSIQEISRDGNLPITWLTAGAWVNHDQDPPDELWRTIVANRGPDGRNALTFYPTAFKESLKKGKSGDILKTAYLINYGQCSIVAQFLRRVQAVIWNRKLMHTKGHKHGQHDTCRNPERPVRLGLVHQDTKPGHLICFLYGCTVPVVLRRVEIPAGQIETERIEDEESREQEAKIMIRRLLHALRTREQSRKKRKADLEELQKKRGLSSVDKTPDSYYCKSKRQAATTVPPWIEHGLRDYQVLATFCLSLVSGVCIQATETEILRHLLFSLSLAFALIFAYSQGKVLRRELYNAVRRLAERVEPWSKRVKSWRAKIRPRPTPPETVKVNASKYYYEFVGECYLHGMMDGEAIKYQNDNKIKAEIFEIR</sequence>
<dbReference type="EMBL" id="CAJPDT010000138">
    <property type="protein sequence ID" value="CAF9940926.1"/>
    <property type="molecule type" value="Genomic_DNA"/>
</dbReference>
<dbReference type="InterPro" id="IPR035994">
    <property type="entry name" value="Nucleoside_phosphorylase_sf"/>
</dbReference>
<keyword evidence="3" id="KW-1185">Reference proteome</keyword>
<protein>
    <recommendedName>
        <fullName evidence="1">Heterokaryon incompatibility domain-containing protein</fullName>
    </recommendedName>
</protein>
<accession>A0A8H3J533</accession>
<gene>
    <name evidence="2" type="ORF">IMSHALPRED_002228</name>
</gene>
<name>A0A8H3J533_9LECA</name>
<feature type="domain" description="Heterokaryon incompatibility" evidence="1">
    <location>
        <begin position="439"/>
        <end position="587"/>
    </location>
</feature>
<comment type="caution">
    <text evidence="2">The sequence shown here is derived from an EMBL/GenBank/DDBJ whole genome shotgun (WGS) entry which is preliminary data.</text>
</comment>
<dbReference type="InterPro" id="IPR010730">
    <property type="entry name" value="HET"/>
</dbReference>
<organism evidence="2 3">
    <name type="scientific">Imshaugia aleurites</name>
    <dbReference type="NCBI Taxonomy" id="172621"/>
    <lineage>
        <taxon>Eukaryota</taxon>
        <taxon>Fungi</taxon>
        <taxon>Dikarya</taxon>
        <taxon>Ascomycota</taxon>
        <taxon>Pezizomycotina</taxon>
        <taxon>Lecanoromycetes</taxon>
        <taxon>OSLEUM clade</taxon>
        <taxon>Lecanoromycetidae</taxon>
        <taxon>Lecanorales</taxon>
        <taxon>Lecanorineae</taxon>
        <taxon>Parmeliaceae</taxon>
        <taxon>Imshaugia</taxon>
    </lineage>
</organism>
<dbReference type="GO" id="GO:0009116">
    <property type="term" value="P:nucleoside metabolic process"/>
    <property type="evidence" value="ECO:0007669"/>
    <property type="project" value="InterPro"/>
</dbReference>
<dbReference type="Gene3D" id="3.40.50.1580">
    <property type="entry name" value="Nucleoside phosphorylase domain"/>
    <property type="match status" value="1"/>
</dbReference>
<dbReference type="OrthoDB" id="3477286at2759"/>
<dbReference type="PANTHER" id="PTHR24148:SF64">
    <property type="entry name" value="HETEROKARYON INCOMPATIBILITY DOMAIN-CONTAINING PROTEIN"/>
    <property type="match status" value="1"/>
</dbReference>
<dbReference type="Pfam" id="PF06985">
    <property type="entry name" value="HET"/>
    <property type="match status" value="1"/>
</dbReference>
<evidence type="ECO:0000259" key="1">
    <source>
        <dbReference type="Pfam" id="PF06985"/>
    </source>
</evidence>
<dbReference type="GO" id="GO:0003824">
    <property type="term" value="F:catalytic activity"/>
    <property type="evidence" value="ECO:0007669"/>
    <property type="project" value="InterPro"/>
</dbReference>
<dbReference type="AlphaFoldDB" id="A0A8H3J533"/>
<dbReference type="PANTHER" id="PTHR24148">
    <property type="entry name" value="ANKYRIN REPEAT DOMAIN-CONTAINING PROTEIN 39 HOMOLOG-RELATED"/>
    <property type="match status" value="1"/>
</dbReference>